<evidence type="ECO:0000313" key="9">
    <source>
        <dbReference type="EMBL" id="WTU78103.1"/>
    </source>
</evidence>
<comment type="similarity">
    <text evidence="2">Belongs to the glycosyl hydrolase 29 family.</text>
</comment>
<evidence type="ECO:0000256" key="7">
    <source>
        <dbReference type="SAM" id="MobiDB-lite"/>
    </source>
</evidence>
<dbReference type="EMBL" id="CP108264">
    <property type="protein sequence ID" value="WTU78103.1"/>
    <property type="molecule type" value="Genomic_DNA"/>
</dbReference>
<evidence type="ECO:0000256" key="1">
    <source>
        <dbReference type="ARBA" id="ARBA00004071"/>
    </source>
</evidence>
<feature type="compositionally biased region" description="Polar residues" evidence="7">
    <location>
        <begin position="414"/>
        <end position="423"/>
    </location>
</feature>
<evidence type="ECO:0000259" key="8">
    <source>
        <dbReference type="Pfam" id="PF01120"/>
    </source>
</evidence>
<evidence type="ECO:0000256" key="5">
    <source>
        <dbReference type="ARBA" id="ARBA00022801"/>
    </source>
</evidence>
<organism evidence="9">
    <name type="scientific">Streptomyces sp. NBC_00049</name>
    <dbReference type="NCBI Taxonomy" id="2903617"/>
    <lineage>
        <taxon>Bacteria</taxon>
        <taxon>Bacillati</taxon>
        <taxon>Actinomycetota</taxon>
        <taxon>Actinomycetes</taxon>
        <taxon>Kitasatosporales</taxon>
        <taxon>Streptomycetaceae</taxon>
        <taxon>Streptomyces</taxon>
    </lineage>
</organism>
<gene>
    <name evidence="9" type="ORF">OG327_35055</name>
</gene>
<evidence type="ECO:0000256" key="4">
    <source>
        <dbReference type="ARBA" id="ARBA00022729"/>
    </source>
</evidence>
<proteinExistence type="inferred from homology"/>
<evidence type="ECO:0000256" key="2">
    <source>
        <dbReference type="ARBA" id="ARBA00007951"/>
    </source>
</evidence>
<dbReference type="AlphaFoldDB" id="A0AAU2K213"/>
<keyword evidence="4" id="KW-0732">Signal</keyword>
<dbReference type="GO" id="GO:0006004">
    <property type="term" value="P:fucose metabolic process"/>
    <property type="evidence" value="ECO:0007669"/>
    <property type="project" value="InterPro"/>
</dbReference>
<dbReference type="GO" id="GO:0016139">
    <property type="term" value="P:glycoside catabolic process"/>
    <property type="evidence" value="ECO:0007669"/>
    <property type="project" value="TreeGrafter"/>
</dbReference>
<protein>
    <recommendedName>
        <fullName evidence="3">alpha-L-fucosidase</fullName>
        <ecNumber evidence="3">3.2.1.51</ecNumber>
    </recommendedName>
</protein>
<dbReference type="EC" id="3.2.1.51" evidence="3"/>
<dbReference type="SMART" id="SM00812">
    <property type="entry name" value="Alpha_L_fucos"/>
    <property type="match status" value="1"/>
</dbReference>
<dbReference type="InterPro" id="IPR000933">
    <property type="entry name" value="Glyco_hydro_29"/>
</dbReference>
<keyword evidence="6" id="KW-0326">Glycosidase</keyword>
<dbReference type="Pfam" id="PF01120">
    <property type="entry name" value="Alpha_L_fucos"/>
    <property type="match status" value="1"/>
</dbReference>
<dbReference type="Gene3D" id="3.20.20.80">
    <property type="entry name" value="Glycosidases"/>
    <property type="match status" value="1"/>
</dbReference>
<dbReference type="InterPro" id="IPR016286">
    <property type="entry name" value="FUC_metazoa-typ"/>
</dbReference>
<accession>A0AAU2K213</accession>
<reference evidence="9" key="1">
    <citation type="submission" date="2022-10" db="EMBL/GenBank/DDBJ databases">
        <title>The complete genomes of actinobacterial strains from the NBC collection.</title>
        <authorList>
            <person name="Joergensen T.S."/>
            <person name="Alvarez Arevalo M."/>
            <person name="Sterndorff E.B."/>
            <person name="Faurdal D."/>
            <person name="Vuksanovic O."/>
            <person name="Mourched A.-S."/>
            <person name="Charusanti P."/>
            <person name="Shaw S."/>
            <person name="Blin K."/>
            <person name="Weber T."/>
        </authorList>
    </citation>
    <scope>NUCLEOTIDE SEQUENCE</scope>
    <source>
        <strain evidence="9">NBC_00049</strain>
    </source>
</reference>
<dbReference type="InterPro" id="IPR017853">
    <property type="entry name" value="GH"/>
</dbReference>
<sequence length="423" mass="45782">MTSRPTAAQLAWQKAGFGLFLHFGVNTFNGREWSDGTLDPATFDPSDLDARQWVRTAVEAGARYVVLTAKHHDGFCLWPTATTAYSVASSPWRSGKGDVVAELADACREAGIGLGLYLSPWDRNADCYDDPGAYDAFYARQLTELCTRYGPLCELWFDGAGSEGRTYDWDAAMAVVAEHQPDAMVFNMGRPTIRWVGNEDGLASDPCHYTVDSTGISVYDDGATALDEARYLPPECDVPIRGNWFWQPDDLHTLKSRQHLLALWYRSVGLGAGLLLGVPPDRTGRIDPADRARLLELGGELDRRFARRATATLTAGPDGEVAARFTKPVVLDHVELTEDLTHGQLVSGHEVLADGEVIAAGHTVGVRRIHAFPPVEVTRLSVRLAGPGGRLTGVSGFHTGHSAAPRLEARPGSTPGTSATAFP</sequence>
<dbReference type="PRINTS" id="PR00741">
    <property type="entry name" value="GLHYDRLASE29"/>
</dbReference>
<dbReference type="InterPro" id="IPR057739">
    <property type="entry name" value="Glyco_hydro_29_N"/>
</dbReference>
<dbReference type="Gene3D" id="2.60.120.260">
    <property type="entry name" value="Galactose-binding domain-like"/>
    <property type="match status" value="1"/>
</dbReference>
<dbReference type="GO" id="GO:0004560">
    <property type="term" value="F:alpha-L-fucosidase activity"/>
    <property type="evidence" value="ECO:0007669"/>
    <property type="project" value="InterPro"/>
</dbReference>
<dbReference type="PANTHER" id="PTHR10030">
    <property type="entry name" value="ALPHA-L-FUCOSIDASE"/>
    <property type="match status" value="1"/>
</dbReference>
<evidence type="ECO:0000256" key="3">
    <source>
        <dbReference type="ARBA" id="ARBA00012662"/>
    </source>
</evidence>
<name>A0AAU2K213_9ACTN</name>
<feature type="domain" description="Glycoside hydrolase family 29 N-terminal" evidence="8">
    <location>
        <begin position="42"/>
        <end position="299"/>
    </location>
</feature>
<evidence type="ECO:0000256" key="6">
    <source>
        <dbReference type="ARBA" id="ARBA00023295"/>
    </source>
</evidence>
<feature type="region of interest" description="Disordered" evidence="7">
    <location>
        <begin position="396"/>
        <end position="423"/>
    </location>
</feature>
<dbReference type="GO" id="GO:0005764">
    <property type="term" value="C:lysosome"/>
    <property type="evidence" value="ECO:0007669"/>
    <property type="project" value="TreeGrafter"/>
</dbReference>
<comment type="function">
    <text evidence="1">Alpha-L-fucosidase is responsible for hydrolyzing the alpha-1,6-linked fucose joined to the reducing-end N-acetylglucosamine of the carbohydrate moieties of glycoproteins.</text>
</comment>
<dbReference type="PANTHER" id="PTHR10030:SF37">
    <property type="entry name" value="ALPHA-L-FUCOSIDASE-RELATED"/>
    <property type="match status" value="1"/>
</dbReference>
<keyword evidence="5" id="KW-0378">Hydrolase</keyword>
<dbReference type="SUPFAM" id="SSF51445">
    <property type="entry name" value="(Trans)glycosidases"/>
    <property type="match status" value="1"/>
</dbReference>